<dbReference type="AlphaFoldDB" id="A0A8S4RG58"/>
<dbReference type="Proteomes" id="UP000838756">
    <property type="component" value="Unassembled WGS sequence"/>
</dbReference>
<protein>
    <submittedName>
        <fullName evidence="1">Jg7333 protein</fullName>
    </submittedName>
</protein>
<sequence>MFSRASASARRECAAERVSRRCGRAGMRGERPTNYKQKVGRYARGDSISEGKGGKFVRSFDTVGVRSGVTLVIRATVHILGAYSILVIV</sequence>
<evidence type="ECO:0000313" key="1">
    <source>
        <dbReference type="EMBL" id="CAH2236042.1"/>
    </source>
</evidence>
<keyword evidence="2" id="KW-1185">Reference proteome</keyword>
<proteinExistence type="predicted"/>
<comment type="caution">
    <text evidence="1">The sequence shown here is derived from an EMBL/GenBank/DDBJ whole genome shotgun (WGS) entry which is preliminary data.</text>
</comment>
<accession>A0A8S4RG58</accession>
<organism evidence="1 2">
    <name type="scientific">Pararge aegeria aegeria</name>
    <dbReference type="NCBI Taxonomy" id="348720"/>
    <lineage>
        <taxon>Eukaryota</taxon>
        <taxon>Metazoa</taxon>
        <taxon>Ecdysozoa</taxon>
        <taxon>Arthropoda</taxon>
        <taxon>Hexapoda</taxon>
        <taxon>Insecta</taxon>
        <taxon>Pterygota</taxon>
        <taxon>Neoptera</taxon>
        <taxon>Endopterygota</taxon>
        <taxon>Lepidoptera</taxon>
        <taxon>Glossata</taxon>
        <taxon>Ditrysia</taxon>
        <taxon>Papilionoidea</taxon>
        <taxon>Nymphalidae</taxon>
        <taxon>Satyrinae</taxon>
        <taxon>Satyrini</taxon>
        <taxon>Parargina</taxon>
        <taxon>Pararge</taxon>
    </lineage>
</organism>
<dbReference type="EMBL" id="CAKXAJ010025178">
    <property type="protein sequence ID" value="CAH2236042.1"/>
    <property type="molecule type" value="Genomic_DNA"/>
</dbReference>
<gene>
    <name evidence="1" type="primary">jg7333</name>
    <name evidence="1" type="ORF">PAEG_LOCUS13537</name>
</gene>
<reference evidence="1" key="1">
    <citation type="submission" date="2022-03" db="EMBL/GenBank/DDBJ databases">
        <authorList>
            <person name="Lindestad O."/>
        </authorList>
    </citation>
    <scope>NUCLEOTIDE SEQUENCE</scope>
</reference>
<name>A0A8S4RG58_9NEOP</name>
<evidence type="ECO:0000313" key="2">
    <source>
        <dbReference type="Proteomes" id="UP000838756"/>
    </source>
</evidence>